<reference evidence="1 2" key="1">
    <citation type="submission" date="2019-02" db="EMBL/GenBank/DDBJ databases">
        <title>Deep-cultivation of Planctomycetes and their phenomic and genomic characterization uncovers novel biology.</title>
        <authorList>
            <person name="Wiegand S."/>
            <person name="Jogler M."/>
            <person name="Boedeker C."/>
            <person name="Pinto D."/>
            <person name="Vollmers J."/>
            <person name="Rivas-Marin E."/>
            <person name="Kohn T."/>
            <person name="Peeters S.H."/>
            <person name="Heuer A."/>
            <person name="Rast P."/>
            <person name="Oberbeckmann S."/>
            <person name="Bunk B."/>
            <person name="Jeske O."/>
            <person name="Meyerdierks A."/>
            <person name="Storesund J.E."/>
            <person name="Kallscheuer N."/>
            <person name="Luecker S."/>
            <person name="Lage O.M."/>
            <person name="Pohl T."/>
            <person name="Merkel B.J."/>
            <person name="Hornburger P."/>
            <person name="Mueller R.-W."/>
            <person name="Bruemmer F."/>
            <person name="Labrenz M."/>
            <person name="Spormann A.M."/>
            <person name="Op den Camp H."/>
            <person name="Overmann J."/>
            <person name="Amann R."/>
            <person name="Jetten M.S.M."/>
            <person name="Mascher T."/>
            <person name="Medema M.H."/>
            <person name="Devos D.P."/>
            <person name="Kaster A.-K."/>
            <person name="Ovreas L."/>
            <person name="Rohde M."/>
            <person name="Galperin M.Y."/>
            <person name="Jogler C."/>
        </authorList>
    </citation>
    <scope>NUCLEOTIDE SEQUENCE [LARGE SCALE GENOMIC DNA]</scope>
    <source>
        <strain evidence="1 2">Q31a</strain>
    </source>
</reference>
<organism evidence="1 2">
    <name type="scientific">Aureliella helgolandensis</name>
    <dbReference type="NCBI Taxonomy" id="2527968"/>
    <lineage>
        <taxon>Bacteria</taxon>
        <taxon>Pseudomonadati</taxon>
        <taxon>Planctomycetota</taxon>
        <taxon>Planctomycetia</taxon>
        <taxon>Pirellulales</taxon>
        <taxon>Pirellulaceae</taxon>
        <taxon>Aureliella</taxon>
    </lineage>
</organism>
<dbReference type="KEGG" id="ahel:Q31a_13890"/>
<evidence type="ECO:0000313" key="2">
    <source>
        <dbReference type="Proteomes" id="UP000318017"/>
    </source>
</evidence>
<sequence length="175" mass="19179">MTFAGTPRISSIILIVLMCGCPGKDVEQPKHPELLLVVDVHFALDGGSVLFRLSEPSDGKEHFVLSVCPESPLNDKFFPKVEPQSAVLIACSDPSHPENGKLMTEVEVDQLLDKLTAGKSKDEMALRTRSVVEYLERISIYNEKPTSWGHAAVQTIVEKGRGADCFGQMDSVLEP</sequence>
<dbReference type="AlphaFoldDB" id="A0A518G3C9"/>
<gene>
    <name evidence="1" type="ORF">Q31a_13890</name>
</gene>
<accession>A0A518G3C9</accession>
<keyword evidence="2" id="KW-1185">Reference proteome</keyword>
<proteinExistence type="predicted"/>
<name>A0A518G3C9_9BACT</name>
<dbReference type="Proteomes" id="UP000318017">
    <property type="component" value="Chromosome"/>
</dbReference>
<evidence type="ECO:0000313" key="1">
    <source>
        <dbReference type="EMBL" id="QDV23094.1"/>
    </source>
</evidence>
<protein>
    <submittedName>
        <fullName evidence="1">Uncharacterized protein</fullName>
    </submittedName>
</protein>
<dbReference type="EMBL" id="CP036298">
    <property type="protein sequence ID" value="QDV23094.1"/>
    <property type="molecule type" value="Genomic_DNA"/>
</dbReference>